<accession>A0A3D9FCC0</accession>
<keyword evidence="1" id="KW-0472">Membrane</keyword>
<keyword evidence="1" id="KW-1133">Transmembrane helix</keyword>
<dbReference type="AlphaFoldDB" id="A0A3D9FCC0"/>
<dbReference type="Pfam" id="PF07330">
    <property type="entry name" value="DUF1467"/>
    <property type="match status" value="1"/>
</dbReference>
<dbReference type="Proteomes" id="UP000256310">
    <property type="component" value="Unassembled WGS sequence"/>
</dbReference>
<dbReference type="EMBL" id="QRDP01000004">
    <property type="protein sequence ID" value="RED15383.1"/>
    <property type="molecule type" value="Genomic_DNA"/>
</dbReference>
<name>A0A3D9FCC0_9SPHN</name>
<dbReference type="InterPro" id="IPR009935">
    <property type="entry name" value="DUF1467"/>
</dbReference>
<proteinExistence type="predicted"/>
<feature type="transmembrane region" description="Helical" evidence="1">
    <location>
        <begin position="53"/>
        <end position="74"/>
    </location>
</feature>
<keyword evidence="3" id="KW-1185">Reference proteome</keyword>
<feature type="transmembrane region" description="Helical" evidence="1">
    <location>
        <begin position="6"/>
        <end position="26"/>
    </location>
</feature>
<evidence type="ECO:0000313" key="2">
    <source>
        <dbReference type="EMBL" id="RED15383.1"/>
    </source>
</evidence>
<gene>
    <name evidence="2" type="ORF">DFR46_0374</name>
</gene>
<evidence type="ECO:0000256" key="1">
    <source>
        <dbReference type="SAM" id="Phobius"/>
    </source>
</evidence>
<evidence type="ECO:0000313" key="3">
    <source>
        <dbReference type="Proteomes" id="UP000256310"/>
    </source>
</evidence>
<protein>
    <submittedName>
        <fullName evidence="2">Putative secreted protein</fullName>
    </submittedName>
</protein>
<dbReference type="RefSeq" id="WP_116234909.1">
    <property type="nucleotide sequence ID" value="NZ_QRDP01000004.1"/>
</dbReference>
<sequence length="94" mass="10842">MQPVSMIAVYFLFWFLCLFVVLPFGIKTDREMGVEPEPGHAESAPHQFRAIRIILRTTILATFCFGLFYANYVYGWVGIDFLDFLKPESIRNTG</sequence>
<dbReference type="OrthoDB" id="9804637at2"/>
<reference evidence="2 3" key="1">
    <citation type="submission" date="2018-07" db="EMBL/GenBank/DDBJ databases">
        <title>Genomic Encyclopedia of Type Strains, Phase IV (KMG-IV): sequencing the most valuable type-strain genomes for metagenomic binning, comparative biology and taxonomic classification.</title>
        <authorList>
            <person name="Goeker M."/>
        </authorList>
    </citation>
    <scope>NUCLEOTIDE SEQUENCE [LARGE SCALE GENOMIC DNA]</scope>
    <source>
        <strain evidence="2 3">DSM 26725</strain>
    </source>
</reference>
<organism evidence="2 3">
    <name type="scientific">Parasphingopyxis lamellibrachiae</name>
    <dbReference type="NCBI Taxonomy" id="680125"/>
    <lineage>
        <taxon>Bacteria</taxon>
        <taxon>Pseudomonadati</taxon>
        <taxon>Pseudomonadota</taxon>
        <taxon>Alphaproteobacteria</taxon>
        <taxon>Sphingomonadales</taxon>
        <taxon>Sphingomonadaceae</taxon>
        <taxon>Parasphingopyxis</taxon>
    </lineage>
</organism>
<comment type="caution">
    <text evidence="2">The sequence shown here is derived from an EMBL/GenBank/DDBJ whole genome shotgun (WGS) entry which is preliminary data.</text>
</comment>
<keyword evidence="1" id="KW-0812">Transmembrane</keyword>